<keyword evidence="2" id="KW-0288">FMN</keyword>
<dbReference type="InterPro" id="IPR051796">
    <property type="entry name" value="ISF_SsuE-like"/>
</dbReference>
<evidence type="ECO:0000313" key="5">
    <source>
        <dbReference type="Proteomes" id="UP001329915"/>
    </source>
</evidence>
<dbReference type="Proteomes" id="UP001329915">
    <property type="component" value="Chromosome"/>
</dbReference>
<evidence type="ECO:0000259" key="3">
    <source>
        <dbReference type="Pfam" id="PF03358"/>
    </source>
</evidence>
<accession>A0AAU0UNF2</accession>
<keyword evidence="5" id="KW-1185">Reference proteome</keyword>
<organism evidence="4 5">
    <name type="scientific">Metallumcola ferriviriculae</name>
    <dbReference type="NCBI Taxonomy" id="3039180"/>
    <lineage>
        <taxon>Bacteria</taxon>
        <taxon>Bacillati</taxon>
        <taxon>Bacillota</taxon>
        <taxon>Clostridia</taxon>
        <taxon>Neomoorellales</taxon>
        <taxon>Desulfitibacteraceae</taxon>
        <taxon>Metallumcola</taxon>
    </lineage>
</organism>
<evidence type="ECO:0000313" key="4">
    <source>
        <dbReference type="EMBL" id="WRO21379.1"/>
    </source>
</evidence>
<feature type="domain" description="NADPH-dependent FMN reductase-like" evidence="3">
    <location>
        <begin position="2"/>
        <end position="146"/>
    </location>
</feature>
<sequence length="214" mass="23396">MILGISASGRKEGITSKAVKAILETTGLETEYISLAGKKINGCIGCTGCAADNQCRVKDDWIEIGEKMLKADAIVFGAPNYYGTINALGHACLERTFCFRHREAFNLAGKLGIAVSTSYGREKEDPVHLIIKNFMIANMMPVIDTVSAQGYSQCYTCGYGHDCGVGSVVKKHGFIEKIEEKHYPPCFKEQEDAVLQTYKSGKLLGSILQNRDKV</sequence>
<dbReference type="PANTHER" id="PTHR43278:SF1">
    <property type="entry name" value="IRON-SULFUR FLAVOPROTEIN MJ1083"/>
    <property type="match status" value="1"/>
</dbReference>
<dbReference type="InterPro" id="IPR029039">
    <property type="entry name" value="Flavoprotein-like_sf"/>
</dbReference>
<evidence type="ECO:0000256" key="1">
    <source>
        <dbReference type="ARBA" id="ARBA00022630"/>
    </source>
</evidence>
<evidence type="ECO:0000256" key="2">
    <source>
        <dbReference type="ARBA" id="ARBA00022643"/>
    </source>
</evidence>
<dbReference type="Gene3D" id="3.40.50.360">
    <property type="match status" value="1"/>
</dbReference>
<dbReference type="KEGG" id="dbc:MFMK1_001187"/>
<gene>
    <name evidence="4" type="ORF">MFMK1_001187</name>
</gene>
<keyword evidence="1" id="KW-0285">Flavoprotein</keyword>
<reference evidence="4 5" key="1">
    <citation type="submission" date="2023-04" db="EMBL/GenBank/DDBJ databases">
        <authorList>
            <person name="Hsu D."/>
        </authorList>
    </citation>
    <scope>NUCLEOTIDE SEQUENCE [LARGE SCALE GENOMIC DNA]</scope>
    <source>
        <strain evidence="4 5">MK1</strain>
    </source>
</reference>
<dbReference type="Pfam" id="PF03358">
    <property type="entry name" value="FMN_red"/>
    <property type="match status" value="1"/>
</dbReference>
<dbReference type="SUPFAM" id="SSF52218">
    <property type="entry name" value="Flavoproteins"/>
    <property type="match status" value="1"/>
</dbReference>
<dbReference type="RefSeq" id="WP_366924224.1">
    <property type="nucleotide sequence ID" value="NZ_CP121694.1"/>
</dbReference>
<protein>
    <submittedName>
        <fullName evidence="4">Flavodoxin family protein</fullName>
    </submittedName>
</protein>
<dbReference type="GO" id="GO:0016491">
    <property type="term" value="F:oxidoreductase activity"/>
    <property type="evidence" value="ECO:0007669"/>
    <property type="project" value="InterPro"/>
</dbReference>
<dbReference type="EMBL" id="CP121694">
    <property type="protein sequence ID" value="WRO21379.1"/>
    <property type="molecule type" value="Genomic_DNA"/>
</dbReference>
<dbReference type="AlphaFoldDB" id="A0AAU0UNF2"/>
<dbReference type="InterPro" id="IPR005025">
    <property type="entry name" value="FMN_Rdtase-like_dom"/>
</dbReference>
<proteinExistence type="predicted"/>
<dbReference type="PANTHER" id="PTHR43278">
    <property type="entry name" value="NAD(P)H-DEPENDENT FMN-CONTAINING OXIDOREDUCTASE YWQN-RELATED"/>
    <property type="match status" value="1"/>
</dbReference>
<name>A0AAU0UNF2_9FIRM</name>